<dbReference type="InterPro" id="IPR019325">
    <property type="entry name" value="NEDD4/Bsd2"/>
</dbReference>
<accession>A0A5C3QJU6</accession>
<comment type="subcellular location">
    <subcellularLocation>
        <location evidence="1">Membrane</location>
        <topology evidence="1">Multi-pass membrane protein</topology>
    </subcellularLocation>
</comment>
<evidence type="ECO:0008006" key="9">
    <source>
        <dbReference type="Google" id="ProtNLM"/>
    </source>
</evidence>
<dbReference type="PANTHER" id="PTHR13396:SF5">
    <property type="entry name" value="NEDD4 FAMILY INTERACTING PROTEIN"/>
    <property type="match status" value="1"/>
</dbReference>
<dbReference type="GO" id="GO:0031398">
    <property type="term" value="P:positive regulation of protein ubiquitination"/>
    <property type="evidence" value="ECO:0007669"/>
    <property type="project" value="TreeGrafter"/>
</dbReference>
<evidence type="ECO:0000256" key="6">
    <source>
        <dbReference type="SAM" id="Phobius"/>
    </source>
</evidence>
<evidence type="ECO:0000256" key="3">
    <source>
        <dbReference type="ARBA" id="ARBA00022989"/>
    </source>
</evidence>
<keyword evidence="4 6" id="KW-0472">Membrane</keyword>
<name>A0A5C3QJU6_9AGAR</name>
<feature type="compositionally biased region" description="Polar residues" evidence="5">
    <location>
        <begin position="33"/>
        <end position="43"/>
    </location>
</feature>
<feature type="transmembrane region" description="Helical" evidence="6">
    <location>
        <begin position="232"/>
        <end position="256"/>
    </location>
</feature>
<feature type="compositionally biased region" description="Basic and acidic residues" evidence="5">
    <location>
        <begin position="11"/>
        <end position="21"/>
    </location>
</feature>
<reference evidence="7 8" key="1">
    <citation type="journal article" date="2019" name="Nat. Ecol. Evol.">
        <title>Megaphylogeny resolves global patterns of mushroom evolution.</title>
        <authorList>
            <person name="Varga T."/>
            <person name="Krizsan K."/>
            <person name="Foldi C."/>
            <person name="Dima B."/>
            <person name="Sanchez-Garcia M."/>
            <person name="Sanchez-Ramirez S."/>
            <person name="Szollosi G.J."/>
            <person name="Szarkandi J.G."/>
            <person name="Papp V."/>
            <person name="Albert L."/>
            <person name="Andreopoulos W."/>
            <person name="Angelini C."/>
            <person name="Antonin V."/>
            <person name="Barry K.W."/>
            <person name="Bougher N.L."/>
            <person name="Buchanan P."/>
            <person name="Buyck B."/>
            <person name="Bense V."/>
            <person name="Catcheside P."/>
            <person name="Chovatia M."/>
            <person name="Cooper J."/>
            <person name="Damon W."/>
            <person name="Desjardin D."/>
            <person name="Finy P."/>
            <person name="Geml J."/>
            <person name="Haridas S."/>
            <person name="Hughes K."/>
            <person name="Justo A."/>
            <person name="Karasinski D."/>
            <person name="Kautmanova I."/>
            <person name="Kiss B."/>
            <person name="Kocsube S."/>
            <person name="Kotiranta H."/>
            <person name="LaButti K.M."/>
            <person name="Lechner B.E."/>
            <person name="Liimatainen K."/>
            <person name="Lipzen A."/>
            <person name="Lukacs Z."/>
            <person name="Mihaltcheva S."/>
            <person name="Morgado L.N."/>
            <person name="Niskanen T."/>
            <person name="Noordeloos M.E."/>
            <person name="Ohm R.A."/>
            <person name="Ortiz-Santana B."/>
            <person name="Ovrebo C."/>
            <person name="Racz N."/>
            <person name="Riley R."/>
            <person name="Savchenko A."/>
            <person name="Shiryaev A."/>
            <person name="Soop K."/>
            <person name="Spirin V."/>
            <person name="Szebenyi C."/>
            <person name="Tomsovsky M."/>
            <person name="Tulloss R.E."/>
            <person name="Uehling J."/>
            <person name="Grigoriev I.V."/>
            <person name="Vagvolgyi C."/>
            <person name="Papp T."/>
            <person name="Martin F.M."/>
            <person name="Miettinen O."/>
            <person name="Hibbett D.S."/>
            <person name="Nagy L.G."/>
        </authorList>
    </citation>
    <scope>NUCLEOTIDE SEQUENCE [LARGE SCALE GENOMIC DNA]</scope>
    <source>
        <strain evidence="7 8">CBS 309.79</strain>
    </source>
</reference>
<dbReference type="GO" id="GO:0007034">
    <property type="term" value="P:vacuolar transport"/>
    <property type="evidence" value="ECO:0007669"/>
    <property type="project" value="InterPro"/>
</dbReference>
<dbReference type="Pfam" id="PF10176">
    <property type="entry name" value="NEDD4_Bsd2"/>
    <property type="match status" value="1"/>
</dbReference>
<evidence type="ECO:0000256" key="4">
    <source>
        <dbReference type="ARBA" id="ARBA00023136"/>
    </source>
</evidence>
<organism evidence="7 8">
    <name type="scientific">Pterulicium gracile</name>
    <dbReference type="NCBI Taxonomy" id="1884261"/>
    <lineage>
        <taxon>Eukaryota</taxon>
        <taxon>Fungi</taxon>
        <taxon>Dikarya</taxon>
        <taxon>Basidiomycota</taxon>
        <taxon>Agaricomycotina</taxon>
        <taxon>Agaricomycetes</taxon>
        <taxon>Agaricomycetidae</taxon>
        <taxon>Agaricales</taxon>
        <taxon>Pleurotineae</taxon>
        <taxon>Pterulaceae</taxon>
        <taxon>Pterulicium</taxon>
    </lineage>
</organism>
<protein>
    <recommendedName>
        <fullName evidence="9">Metal homeostatis protein bsd2</fullName>
    </recommendedName>
</protein>
<dbReference type="Proteomes" id="UP000305067">
    <property type="component" value="Unassembled WGS sequence"/>
</dbReference>
<dbReference type="GO" id="GO:0048471">
    <property type="term" value="C:perinuclear region of cytoplasm"/>
    <property type="evidence" value="ECO:0007669"/>
    <property type="project" value="TreeGrafter"/>
</dbReference>
<gene>
    <name evidence="7" type="ORF">BDV98DRAFT_595557</name>
</gene>
<evidence type="ECO:0000256" key="2">
    <source>
        <dbReference type="ARBA" id="ARBA00022692"/>
    </source>
</evidence>
<dbReference type="GO" id="GO:0016020">
    <property type="term" value="C:membrane"/>
    <property type="evidence" value="ECO:0007669"/>
    <property type="project" value="UniProtKB-SubCell"/>
</dbReference>
<feature type="transmembrane region" description="Helical" evidence="6">
    <location>
        <begin position="356"/>
        <end position="377"/>
    </location>
</feature>
<dbReference type="OrthoDB" id="10003116at2759"/>
<keyword evidence="2 6" id="KW-0812">Transmembrane</keyword>
<dbReference type="CDD" id="cd22212">
    <property type="entry name" value="NDFIP-like"/>
    <property type="match status" value="1"/>
</dbReference>
<dbReference type="PANTHER" id="PTHR13396">
    <property type="entry name" value="NEDD4 FAMILY INTERACTING PROTEIN 1/2"/>
    <property type="match status" value="1"/>
</dbReference>
<dbReference type="GO" id="GO:0006511">
    <property type="term" value="P:ubiquitin-dependent protein catabolic process"/>
    <property type="evidence" value="ECO:0007669"/>
    <property type="project" value="TreeGrafter"/>
</dbReference>
<evidence type="ECO:0000313" key="8">
    <source>
        <dbReference type="Proteomes" id="UP000305067"/>
    </source>
</evidence>
<keyword evidence="3 6" id="KW-1133">Transmembrane helix</keyword>
<keyword evidence="8" id="KW-1185">Reference proteome</keyword>
<dbReference type="GO" id="GO:0030001">
    <property type="term" value="P:metal ion transport"/>
    <property type="evidence" value="ECO:0007669"/>
    <property type="project" value="InterPro"/>
</dbReference>
<dbReference type="GO" id="GO:0005794">
    <property type="term" value="C:Golgi apparatus"/>
    <property type="evidence" value="ECO:0007669"/>
    <property type="project" value="TreeGrafter"/>
</dbReference>
<dbReference type="AlphaFoldDB" id="A0A5C3QJU6"/>
<feature type="compositionally biased region" description="Low complexity" evidence="5">
    <location>
        <begin position="81"/>
        <end position="91"/>
    </location>
</feature>
<dbReference type="EMBL" id="ML178838">
    <property type="protein sequence ID" value="TFK98623.1"/>
    <property type="molecule type" value="Genomic_DNA"/>
</dbReference>
<evidence type="ECO:0000256" key="1">
    <source>
        <dbReference type="ARBA" id="ARBA00004141"/>
    </source>
</evidence>
<feature type="region of interest" description="Disordered" evidence="5">
    <location>
        <begin position="430"/>
        <end position="468"/>
    </location>
</feature>
<feature type="region of interest" description="Disordered" evidence="5">
    <location>
        <begin position="1"/>
        <end position="116"/>
    </location>
</feature>
<evidence type="ECO:0000256" key="5">
    <source>
        <dbReference type="SAM" id="MobiDB-lite"/>
    </source>
</evidence>
<dbReference type="GO" id="GO:0005783">
    <property type="term" value="C:endoplasmic reticulum"/>
    <property type="evidence" value="ECO:0007669"/>
    <property type="project" value="TreeGrafter"/>
</dbReference>
<sequence>MPSPYTRLRRTSHDDSDRELNDAFGDDDDNEATPLNPNNNDHQTSAGTGTSGTGADVACPTTHGAYDFERDYDHPPPGSPPALSSLAMPNSHGNSNGLMPISPIQQQAPSSRGGPLRFFKRTVGAILPSHYVRVPTADGDSSSNGGRVVGGGTNNDGVFSNVAAKPSTAMRSLVTDDGDVRYVPETQVAEAPPSYTSAQADAVPPYWENTIHVPAAQDSDTMIIEDWPVGTFAIFAINCFVSFLFQFVGFFLTYLVHATHAAKYGSRAGLGMTLIQFGFALHNENRTGNKDTPSSDGSRSDDWATSASGVWDNLVANTTAEEGGANADGYHHHTPVGNYGENADDGLGMSYASKEWMSFLLMTVGWVLLLSSVAGFWRVKRWEMSLRAGASPASSANTTFASEQQLDSNPGQQNIFSLILSGFRRPDDAPMTTAGGNTYARTAVDDSDNDGAGLPLYHTNSDSDRNFGGPEFRTDQFGRMIVIPDQRMLQEARLNRDLRAAGLI</sequence>
<proteinExistence type="predicted"/>
<evidence type="ECO:0000313" key="7">
    <source>
        <dbReference type="EMBL" id="TFK98623.1"/>
    </source>
</evidence>
<dbReference type="STRING" id="1884261.A0A5C3QJU6"/>
<feature type="compositionally biased region" description="Polar residues" evidence="5">
    <location>
        <begin position="92"/>
        <end position="110"/>
    </location>
</feature>